<protein>
    <submittedName>
        <fullName evidence="2">Uncharacterized protein</fullName>
    </submittedName>
</protein>
<gene>
    <name evidence="2" type="ORF">UFOVP3_50</name>
</gene>
<dbReference type="EMBL" id="LR797814">
    <property type="protein sequence ID" value="CAB4240579.1"/>
    <property type="molecule type" value="Genomic_DNA"/>
</dbReference>
<name>A0A6J5T741_9CAUD</name>
<accession>A0A6J5T741</accession>
<proteinExistence type="predicted"/>
<evidence type="ECO:0000313" key="2">
    <source>
        <dbReference type="EMBL" id="CAB4240579.1"/>
    </source>
</evidence>
<feature type="coiled-coil region" evidence="1">
    <location>
        <begin position="79"/>
        <end position="154"/>
    </location>
</feature>
<organism evidence="2">
    <name type="scientific">uncultured Caudovirales phage</name>
    <dbReference type="NCBI Taxonomy" id="2100421"/>
    <lineage>
        <taxon>Viruses</taxon>
        <taxon>Duplodnaviria</taxon>
        <taxon>Heunggongvirae</taxon>
        <taxon>Uroviricota</taxon>
        <taxon>Caudoviricetes</taxon>
        <taxon>Peduoviridae</taxon>
        <taxon>Maltschvirus</taxon>
        <taxon>Maltschvirus maltsch</taxon>
    </lineage>
</organism>
<reference evidence="2" key="1">
    <citation type="submission" date="2020-05" db="EMBL/GenBank/DDBJ databases">
        <authorList>
            <person name="Chiriac C."/>
            <person name="Salcher M."/>
            <person name="Ghai R."/>
            <person name="Kavagutti S V."/>
        </authorList>
    </citation>
    <scope>NUCLEOTIDE SEQUENCE</scope>
</reference>
<evidence type="ECO:0000256" key="1">
    <source>
        <dbReference type="SAM" id="Coils"/>
    </source>
</evidence>
<sequence>MNELLDLQLDEVSLVDSPANKSATVALFKRDMNMAKAKKEDVEKGVCIEIEIKTPEEEMAEMQMEAQQDQAEDVAAVGKSEELTEVETLKAEVERLSKALEEAVQEEVAKAEEMIDFAGEMVAKSAIPEPVLKKLEEVQKAQEAQDLRKRAEEELPNFAGTADQRGKLLKSIGNDADLMSLLKSADAAFAGLFQEVGKTDVDAGLLSADQKLDELVKNRQADKKEDFYKAYAAVIKTAEGKDLLLQTYKK</sequence>
<keyword evidence="1" id="KW-0175">Coiled coil</keyword>